<dbReference type="AlphaFoldDB" id="A0A225V6M4"/>
<comment type="caution">
    <text evidence="2">The sequence shown here is derived from an EMBL/GenBank/DDBJ whole genome shotgun (WGS) entry which is preliminary data.</text>
</comment>
<protein>
    <recommendedName>
        <fullName evidence="4">Bzip transcription factor</fullName>
    </recommendedName>
</protein>
<evidence type="ECO:0000313" key="2">
    <source>
        <dbReference type="EMBL" id="OWZ01111.1"/>
    </source>
</evidence>
<evidence type="ECO:0008006" key="4">
    <source>
        <dbReference type="Google" id="ProtNLM"/>
    </source>
</evidence>
<proteinExistence type="predicted"/>
<evidence type="ECO:0000313" key="3">
    <source>
        <dbReference type="Proteomes" id="UP000198211"/>
    </source>
</evidence>
<reference evidence="3" key="1">
    <citation type="submission" date="2017-03" db="EMBL/GenBank/DDBJ databases">
        <title>Phytopthora megakarya and P. palmivora, two closely related causual agents of cacao black pod achieved similar genome size and gene model numbers by different mechanisms.</title>
        <authorList>
            <person name="Ali S."/>
            <person name="Shao J."/>
            <person name="Larry D.J."/>
            <person name="Kronmiller B."/>
            <person name="Shen D."/>
            <person name="Strem M.D."/>
            <person name="Melnick R.L."/>
            <person name="Guiltinan M.J."/>
            <person name="Tyler B.M."/>
            <person name="Meinhardt L.W."/>
            <person name="Bailey B.A."/>
        </authorList>
    </citation>
    <scope>NUCLEOTIDE SEQUENCE [LARGE SCALE GENOMIC DNA]</scope>
    <source>
        <strain evidence="3">zdho120</strain>
    </source>
</reference>
<evidence type="ECO:0000256" key="1">
    <source>
        <dbReference type="SAM" id="Coils"/>
    </source>
</evidence>
<dbReference type="EMBL" id="NBNE01007097">
    <property type="protein sequence ID" value="OWZ01111.1"/>
    <property type="molecule type" value="Genomic_DNA"/>
</dbReference>
<feature type="coiled-coil region" evidence="1">
    <location>
        <begin position="40"/>
        <end position="67"/>
    </location>
</feature>
<gene>
    <name evidence="2" type="ORF">PHMEG_00027569</name>
</gene>
<dbReference type="Proteomes" id="UP000198211">
    <property type="component" value="Unassembled WGS sequence"/>
</dbReference>
<keyword evidence="1" id="KW-0175">Coiled coil</keyword>
<keyword evidence="3" id="KW-1185">Reference proteome</keyword>
<accession>A0A225V6M4</accession>
<organism evidence="2 3">
    <name type="scientific">Phytophthora megakarya</name>
    <dbReference type="NCBI Taxonomy" id="4795"/>
    <lineage>
        <taxon>Eukaryota</taxon>
        <taxon>Sar</taxon>
        <taxon>Stramenopiles</taxon>
        <taxon>Oomycota</taxon>
        <taxon>Peronosporomycetes</taxon>
        <taxon>Peronosporales</taxon>
        <taxon>Peronosporaceae</taxon>
        <taxon>Phytophthora</taxon>
    </lineage>
</organism>
<sequence>MINHLDVLPKIPQTLIHQNRQIQERAKERQHLKHHRYCYEEILENDVRKVQDEVTKLEQQVERTSAYKSRLQTPWGAATEYFCLFRRGFQSRSDEVYKRVLNSLVSFMTPDVPDAFVCGLKAILARWMMFSLYFMLSMWTYRVWRTADSVDSLADKLLDQQLEVRESVVFECDNTISHVSKMQSQADMLTPLLQVLRSLEHVSRLFVGALVTPDSSWPQGVL</sequence>
<name>A0A225V6M4_9STRA</name>